<sequence length="54" mass="6155">MVNQDFEQFNKIQQKHKTVYIGTGQDDHVGKEDPHSHSNNKKTDYAPGVTGREV</sequence>
<keyword evidence="3" id="KW-1185">Reference proteome</keyword>
<evidence type="ECO:0008006" key="4">
    <source>
        <dbReference type="Google" id="ProtNLM"/>
    </source>
</evidence>
<comment type="caution">
    <text evidence="2">The sequence shown here is derived from an EMBL/GenBank/DDBJ whole genome shotgun (WGS) entry which is preliminary data.</text>
</comment>
<evidence type="ECO:0000256" key="1">
    <source>
        <dbReference type="SAM" id="MobiDB-lite"/>
    </source>
</evidence>
<accession>A0ABS2QP05</accession>
<dbReference type="Proteomes" id="UP000823486">
    <property type="component" value="Unassembled WGS sequence"/>
</dbReference>
<feature type="compositionally biased region" description="Basic and acidic residues" evidence="1">
    <location>
        <begin position="25"/>
        <end position="44"/>
    </location>
</feature>
<reference evidence="2 3" key="1">
    <citation type="submission" date="2021-01" db="EMBL/GenBank/DDBJ databases">
        <title>Genomic Encyclopedia of Type Strains, Phase IV (KMG-IV): sequencing the most valuable type-strain genomes for metagenomic binning, comparative biology and taxonomic classification.</title>
        <authorList>
            <person name="Goeker M."/>
        </authorList>
    </citation>
    <scope>NUCLEOTIDE SEQUENCE [LARGE SCALE GENOMIC DNA]</scope>
    <source>
        <strain evidence="2 3">DSM 105482</strain>
    </source>
</reference>
<gene>
    <name evidence="2" type="ORF">JOC77_003930</name>
</gene>
<organism evidence="2 3">
    <name type="scientific">Peribacillus deserti</name>
    <dbReference type="NCBI Taxonomy" id="673318"/>
    <lineage>
        <taxon>Bacteria</taxon>
        <taxon>Bacillati</taxon>
        <taxon>Bacillota</taxon>
        <taxon>Bacilli</taxon>
        <taxon>Bacillales</taxon>
        <taxon>Bacillaceae</taxon>
        <taxon>Peribacillus</taxon>
    </lineage>
</organism>
<dbReference type="RefSeq" id="WP_204546974.1">
    <property type="nucleotide sequence ID" value="NZ_JAFBFI010000024.1"/>
</dbReference>
<feature type="region of interest" description="Disordered" evidence="1">
    <location>
        <begin position="21"/>
        <end position="54"/>
    </location>
</feature>
<protein>
    <recommendedName>
        <fullName evidence="4">DUF4025 domain-containing protein</fullName>
    </recommendedName>
</protein>
<evidence type="ECO:0000313" key="2">
    <source>
        <dbReference type="EMBL" id="MBM7694469.1"/>
    </source>
</evidence>
<proteinExistence type="predicted"/>
<name>A0ABS2QP05_9BACI</name>
<evidence type="ECO:0000313" key="3">
    <source>
        <dbReference type="Proteomes" id="UP000823486"/>
    </source>
</evidence>
<dbReference type="EMBL" id="JAFBFI010000024">
    <property type="protein sequence ID" value="MBM7694469.1"/>
    <property type="molecule type" value="Genomic_DNA"/>
</dbReference>